<evidence type="ECO:0000259" key="2">
    <source>
        <dbReference type="Pfam" id="PF02775"/>
    </source>
</evidence>
<gene>
    <name evidence="3" type="primary">iolD_2</name>
    <name evidence="3" type="ORF">NCTC12195_00519</name>
</gene>
<dbReference type="InterPro" id="IPR029061">
    <property type="entry name" value="THDP-binding"/>
</dbReference>
<protein>
    <submittedName>
        <fullName evidence="3">3D-(3,5/4)-trihydroxycyclohexane-1,2-dione hydrolase</fullName>
        <ecNumber evidence="3">3.7.1.-</ecNumber>
    </submittedName>
</protein>
<evidence type="ECO:0000313" key="3">
    <source>
        <dbReference type="EMBL" id="SUM31113.1"/>
    </source>
</evidence>
<dbReference type="SUPFAM" id="SSF52518">
    <property type="entry name" value="Thiamin diphosphate-binding fold (THDP-binding)"/>
    <property type="match status" value="1"/>
</dbReference>
<evidence type="ECO:0000313" key="4">
    <source>
        <dbReference type="Proteomes" id="UP000255277"/>
    </source>
</evidence>
<proteinExistence type="predicted"/>
<dbReference type="EC" id="3.7.1.-" evidence="3"/>
<accession>A0A380FCA0</accession>
<keyword evidence="1" id="KW-0474">Menaquinone biosynthesis</keyword>
<dbReference type="GO" id="GO:0016787">
    <property type="term" value="F:hydrolase activity"/>
    <property type="evidence" value="ECO:0007669"/>
    <property type="project" value="UniProtKB-KW"/>
</dbReference>
<name>A0A380FCA0_STAGA</name>
<dbReference type="AlphaFoldDB" id="A0A380FCA0"/>
<dbReference type="InterPro" id="IPR011766">
    <property type="entry name" value="TPP_enzyme_TPP-bd"/>
</dbReference>
<reference evidence="3 4" key="1">
    <citation type="submission" date="2018-06" db="EMBL/GenBank/DDBJ databases">
        <authorList>
            <consortium name="Pathogen Informatics"/>
            <person name="Doyle S."/>
        </authorList>
    </citation>
    <scope>NUCLEOTIDE SEQUENCE [LARGE SCALE GENOMIC DNA]</scope>
    <source>
        <strain evidence="3 4">NCTC12195</strain>
    </source>
</reference>
<keyword evidence="3" id="KW-0378">Hydrolase</keyword>
<dbReference type="Pfam" id="PF02775">
    <property type="entry name" value="TPP_enzyme_C"/>
    <property type="match status" value="1"/>
</dbReference>
<dbReference type="GO" id="GO:0030976">
    <property type="term" value="F:thiamine pyrophosphate binding"/>
    <property type="evidence" value="ECO:0007669"/>
    <property type="project" value="InterPro"/>
</dbReference>
<feature type="domain" description="Thiamine pyrophosphate enzyme TPP-binding" evidence="2">
    <location>
        <begin position="6"/>
        <end position="58"/>
    </location>
</feature>
<dbReference type="EMBL" id="UHDK01000001">
    <property type="protein sequence ID" value="SUM31113.1"/>
    <property type="molecule type" value="Genomic_DNA"/>
</dbReference>
<dbReference type="Proteomes" id="UP000255277">
    <property type="component" value="Unassembled WGS sequence"/>
</dbReference>
<dbReference type="GO" id="GO:0009234">
    <property type="term" value="P:menaquinone biosynthetic process"/>
    <property type="evidence" value="ECO:0007669"/>
    <property type="project" value="UniProtKB-KW"/>
</dbReference>
<dbReference type="Gene3D" id="3.40.50.970">
    <property type="match status" value="1"/>
</dbReference>
<sequence>MNSYHTEFRTADNEILNIDYAKVAEGYGAKVYKVYSLEELEAAIKDVEQQDISTLIEIKVLPKNNDGRL</sequence>
<organism evidence="3 4">
    <name type="scientific">Staphylococcus gallinarum</name>
    <dbReference type="NCBI Taxonomy" id="1293"/>
    <lineage>
        <taxon>Bacteria</taxon>
        <taxon>Bacillati</taxon>
        <taxon>Bacillota</taxon>
        <taxon>Bacilli</taxon>
        <taxon>Bacillales</taxon>
        <taxon>Staphylococcaceae</taxon>
        <taxon>Staphylococcus</taxon>
    </lineage>
</organism>
<evidence type="ECO:0000256" key="1">
    <source>
        <dbReference type="ARBA" id="ARBA00022428"/>
    </source>
</evidence>